<keyword evidence="2" id="KW-1185">Reference proteome</keyword>
<evidence type="ECO:0000313" key="2">
    <source>
        <dbReference type="Proteomes" id="UP000322244"/>
    </source>
</evidence>
<dbReference type="Proteomes" id="UP000322244">
    <property type="component" value="Unassembled WGS sequence"/>
</dbReference>
<proteinExistence type="predicted"/>
<accession>A0A5A7SIH6</accession>
<dbReference type="AlphaFoldDB" id="A0A5A7SIH6"/>
<gene>
    <name evidence="1" type="ORF">FOY51_05650</name>
</gene>
<comment type="caution">
    <text evidence="1">The sequence shown here is derived from an EMBL/GenBank/DDBJ whole genome shotgun (WGS) entry which is preliminary data.</text>
</comment>
<protein>
    <submittedName>
        <fullName evidence="1">Uncharacterized protein</fullName>
    </submittedName>
</protein>
<name>A0A5A7SIH6_9NOCA</name>
<dbReference type="InterPro" id="IPR047681">
    <property type="entry name" value="PPA1309-like"/>
</dbReference>
<evidence type="ECO:0000313" key="1">
    <source>
        <dbReference type="EMBL" id="KAA0024051.1"/>
    </source>
</evidence>
<sequence length="202" mass="21615">MANVTEDGAHQQSLARCVQEVAEFVDARGWDQPPHMYALVPTAVLAAAEPGLIDQLDGNDFTPIEQERLPADVDGGSSALDEFLATTSWPESVSGCILVQEIVVLPPDAESDLDDALAPLLSDRDAADMAARAAAQAHPGRRDGRLFVGVLRTGESLALLQLRPLEDNDDPFADLELLTYPDLAPNVVDALISTFDAEPDDD</sequence>
<dbReference type="EMBL" id="VLNY01000002">
    <property type="protein sequence ID" value="KAA0024051.1"/>
    <property type="molecule type" value="Genomic_DNA"/>
</dbReference>
<reference evidence="1 2" key="1">
    <citation type="submission" date="2019-07" db="EMBL/GenBank/DDBJ databases">
        <title>Rhodococcus cavernicolus sp. nov., isolated from a cave.</title>
        <authorList>
            <person name="Lee S.D."/>
        </authorList>
    </citation>
    <scope>NUCLEOTIDE SEQUENCE [LARGE SCALE GENOMIC DNA]</scope>
    <source>
        <strain evidence="1 2">C1-24</strain>
    </source>
</reference>
<dbReference type="NCBIfam" id="NF040618">
    <property type="entry name" value="PPA1309_fam"/>
    <property type="match status" value="1"/>
</dbReference>
<organism evidence="1 2">
    <name type="scientific">Antrihabitans cavernicola</name>
    <dbReference type="NCBI Taxonomy" id="2495913"/>
    <lineage>
        <taxon>Bacteria</taxon>
        <taxon>Bacillati</taxon>
        <taxon>Actinomycetota</taxon>
        <taxon>Actinomycetes</taxon>
        <taxon>Mycobacteriales</taxon>
        <taxon>Nocardiaceae</taxon>
        <taxon>Antrihabitans</taxon>
    </lineage>
</organism>
<dbReference type="RefSeq" id="WP_149429211.1">
    <property type="nucleotide sequence ID" value="NZ_VLNY01000002.1"/>
</dbReference>
<dbReference type="OrthoDB" id="3266223at2"/>